<dbReference type="Proteomes" id="UP000191153">
    <property type="component" value="Unassembled WGS sequence"/>
</dbReference>
<feature type="compositionally biased region" description="Basic residues" evidence="1">
    <location>
        <begin position="1"/>
        <end position="12"/>
    </location>
</feature>
<keyword evidence="3" id="KW-1185">Reference proteome</keyword>
<evidence type="ECO:0000313" key="2">
    <source>
        <dbReference type="EMBL" id="SJZ99393.1"/>
    </source>
</evidence>
<sequence length="58" mass="6751">MGRNEKKRKSERKKQNLNSVKKEQKTETKLSEKAVIGFKYAIGKTLAGNEIKRKPKYI</sequence>
<organism evidence="2 3">
    <name type="scientific">Cetobacterium ceti</name>
    <dbReference type="NCBI Taxonomy" id="180163"/>
    <lineage>
        <taxon>Bacteria</taxon>
        <taxon>Fusobacteriati</taxon>
        <taxon>Fusobacteriota</taxon>
        <taxon>Fusobacteriia</taxon>
        <taxon>Fusobacteriales</taxon>
        <taxon>Fusobacteriaceae</taxon>
        <taxon>Cetobacterium</taxon>
    </lineage>
</organism>
<dbReference type="AlphaFoldDB" id="A0A1T4Q6I5"/>
<reference evidence="2 3" key="1">
    <citation type="submission" date="2017-02" db="EMBL/GenBank/DDBJ databases">
        <authorList>
            <person name="Peterson S.W."/>
        </authorList>
    </citation>
    <scope>NUCLEOTIDE SEQUENCE [LARGE SCALE GENOMIC DNA]</scope>
    <source>
        <strain evidence="2 3">ATCC 700028</strain>
    </source>
</reference>
<protein>
    <submittedName>
        <fullName evidence="2">Uncharacterized protein</fullName>
    </submittedName>
</protein>
<evidence type="ECO:0000313" key="3">
    <source>
        <dbReference type="Proteomes" id="UP000191153"/>
    </source>
</evidence>
<feature type="region of interest" description="Disordered" evidence="1">
    <location>
        <begin position="1"/>
        <end position="28"/>
    </location>
</feature>
<gene>
    <name evidence="2" type="ORF">SAMN02745174_02197</name>
</gene>
<name>A0A1T4Q6I5_9FUSO</name>
<accession>A0A1T4Q6I5</accession>
<evidence type="ECO:0000256" key="1">
    <source>
        <dbReference type="SAM" id="MobiDB-lite"/>
    </source>
</evidence>
<proteinExistence type="predicted"/>
<dbReference type="RefSeq" id="WP_159443620.1">
    <property type="nucleotide sequence ID" value="NZ_FUWX01000019.1"/>
</dbReference>
<dbReference type="EMBL" id="FUWX01000019">
    <property type="protein sequence ID" value="SJZ99393.1"/>
    <property type="molecule type" value="Genomic_DNA"/>
</dbReference>